<protein>
    <recommendedName>
        <fullName evidence="2">Anti-sigma-W factor RsiW</fullName>
    </recommendedName>
</protein>
<dbReference type="Gene3D" id="1.10.10.1320">
    <property type="entry name" value="Anti-sigma factor, zinc-finger domain"/>
    <property type="match status" value="1"/>
</dbReference>
<evidence type="ECO:0000256" key="3">
    <source>
        <dbReference type="SAM" id="MobiDB-lite"/>
    </source>
</evidence>
<feature type="domain" description="Putative zinc-finger" evidence="4">
    <location>
        <begin position="5"/>
        <end position="37"/>
    </location>
</feature>
<dbReference type="RefSeq" id="WP_379929070.1">
    <property type="nucleotide sequence ID" value="NZ_JBHUMM010000013.1"/>
</dbReference>
<evidence type="ECO:0000256" key="1">
    <source>
        <dbReference type="ARBA" id="ARBA00024353"/>
    </source>
</evidence>
<dbReference type="InterPro" id="IPR041916">
    <property type="entry name" value="Anti_sigma_zinc_sf"/>
</dbReference>
<gene>
    <name evidence="5" type="ORF">ACFSUC_08255</name>
</gene>
<dbReference type="Pfam" id="PF13490">
    <property type="entry name" value="zf-HC2"/>
    <property type="match status" value="1"/>
</dbReference>
<evidence type="ECO:0000313" key="6">
    <source>
        <dbReference type="Proteomes" id="UP001597497"/>
    </source>
</evidence>
<feature type="region of interest" description="Disordered" evidence="3">
    <location>
        <begin position="153"/>
        <end position="304"/>
    </location>
</feature>
<evidence type="ECO:0000259" key="4">
    <source>
        <dbReference type="Pfam" id="PF13490"/>
    </source>
</evidence>
<feature type="compositionally biased region" description="Basic and acidic residues" evidence="3">
    <location>
        <begin position="293"/>
        <end position="304"/>
    </location>
</feature>
<sequence length="408" mass="44852">MKCEDEVLDLIQRELDDDLDADEREQLHAHLQTCPACMDMYERYQQLNDELSVLPKIVPPYSIVDAIMPQLEQLQQEQSIDEGHLADAGKQAGDEGKEKVAWFSKWRDSVSYRALGGVMAAGLILALIVNGMLPSQDESADHTAFDSADMAVSNDQASSDMDAAKETSSDDASIMEKGQDHMGDDPTSLLEKEVLEPDTADEQGTSVQKKRDSQPSMEGDEQTSADSSETFYSGNADHDDAAGASEYEAESIKSAPSGGQLEADESTSSNSERMVPKFMEDAEQGSSVEGDTNAERPFHTRDQYGNETEEADVHGMQAMDAPSPYVSSPSGEWQAWVEQVEDGTQVVVERTQEPDTFRSPIVHDGVVTDLVWIDAQLLQYAVSLPDKETKYQLDMESKSVTEIKQASK</sequence>
<dbReference type="InterPro" id="IPR027383">
    <property type="entry name" value="Znf_put"/>
</dbReference>
<comment type="caution">
    <text evidence="5">The sequence shown here is derived from an EMBL/GenBank/DDBJ whole genome shotgun (WGS) entry which is preliminary data.</text>
</comment>
<evidence type="ECO:0000256" key="2">
    <source>
        <dbReference type="ARBA" id="ARBA00024438"/>
    </source>
</evidence>
<evidence type="ECO:0000313" key="5">
    <source>
        <dbReference type="EMBL" id="MFD2671595.1"/>
    </source>
</evidence>
<feature type="compositionally biased region" description="Polar residues" evidence="3">
    <location>
        <begin position="224"/>
        <end position="233"/>
    </location>
</feature>
<accession>A0ABW5RAH6</accession>
<reference evidence="6" key="1">
    <citation type="journal article" date="2019" name="Int. J. Syst. Evol. Microbiol.">
        <title>The Global Catalogue of Microorganisms (GCM) 10K type strain sequencing project: providing services to taxonomists for standard genome sequencing and annotation.</title>
        <authorList>
            <consortium name="The Broad Institute Genomics Platform"/>
            <consortium name="The Broad Institute Genome Sequencing Center for Infectious Disease"/>
            <person name="Wu L."/>
            <person name="Ma J."/>
        </authorList>
    </citation>
    <scope>NUCLEOTIDE SEQUENCE [LARGE SCALE GENOMIC DNA]</scope>
    <source>
        <strain evidence="6">KCTC 33676</strain>
    </source>
</reference>
<organism evidence="5 6">
    <name type="scientific">Marinicrinis sediminis</name>
    <dbReference type="NCBI Taxonomy" id="1652465"/>
    <lineage>
        <taxon>Bacteria</taxon>
        <taxon>Bacillati</taxon>
        <taxon>Bacillota</taxon>
        <taxon>Bacilli</taxon>
        <taxon>Bacillales</taxon>
        <taxon>Paenibacillaceae</taxon>
    </lineage>
</organism>
<proteinExistence type="inferred from homology"/>
<dbReference type="EMBL" id="JBHUMM010000013">
    <property type="protein sequence ID" value="MFD2671595.1"/>
    <property type="molecule type" value="Genomic_DNA"/>
</dbReference>
<dbReference type="Proteomes" id="UP001597497">
    <property type="component" value="Unassembled WGS sequence"/>
</dbReference>
<comment type="similarity">
    <text evidence="1">Belongs to the zinc-associated anti-sigma factor (ZAS) superfamily. Anti-sigma-W factor family.</text>
</comment>
<keyword evidence="6" id="KW-1185">Reference proteome</keyword>
<name>A0ABW5RAH6_9BACL</name>
<feature type="compositionally biased region" description="Basic and acidic residues" evidence="3">
    <location>
        <begin position="177"/>
        <end position="195"/>
    </location>
</feature>